<dbReference type="Gene3D" id="1.20.58.340">
    <property type="entry name" value="Magnesium transport protein CorA, transmembrane region"/>
    <property type="match status" value="1"/>
</dbReference>
<dbReference type="Pfam" id="PF26616">
    <property type="entry name" value="CorA-like"/>
    <property type="match status" value="1"/>
</dbReference>
<dbReference type="AlphaFoldDB" id="A0A8J2ICA5"/>
<sequence length="599" mass="69183">MTCKIPVELQDSYRKSDSYPENLIPSDIFTNKSKLRSYRRRLDDVENDFCLMTKKDEVIGTFEIPVIDIGTADGKAREKLYLHTPEKVTQWLAADIAQDTTNPNVQHVVARKRDPICRFINFYGESSRDNLKTTRDSLCQILSYHQIMPVYLDFMMVFGGQSDAKDLRFSGFREQIRLKVPDSGHSVPDLGRSGKHFQFCYNLKGVQHKKEDNENARLDEWSIRDAAIYHRFDVEYGTTLWIVTKGGRDLRDRYEELTRPSGRPGDAMHKDPTSCFRSTLMTHLLYCQWSTEDWRWYIVWLEEMVGEESNMAVDGLRASGLAYRQYEAWEIQHLQHWQDKANEAVMVLEANAKILRTLHKFYSNLVAHRDFPETLRVSCEDQLYAFFSELDEISGEFDMQLARAKLLVNITSDRKQLVLQHLQSQVSDRTEQLNKNLEREAVVMRIITILTLIYLPATFVSTLFSTDIVKYQDQNQISVNYENGSFSTLALKRWLQVTIPLTALTLFGAWSTYRFYDASARQLAFIPRLKRAVLHLTPSESSSYVQTQTGDLSANQNATNKGPIKRLGASISRFTSSLQQFGKDHPILPRYKGSPSKYG</sequence>
<evidence type="ECO:0000313" key="4">
    <source>
        <dbReference type="Proteomes" id="UP000676310"/>
    </source>
</evidence>
<dbReference type="RefSeq" id="XP_043175439.1">
    <property type="nucleotide sequence ID" value="XM_043319504.1"/>
</dbReference>
<protein>
    <recommendedName>
        <fullName evidence="2">CorA-like transporter domain-containing protein</fullName>
    </recommendedName>
</protein>
<keyword evidence="4" id="KW-1185">Reference proteome</keyword>
<evidence type="ECO:0000313" key="3">
    <source>
        <dbReference type="EMBL" id="CAG5188069.1"/>
    </source>
</evidence>
<comment type="caution">
    <text evidence="3">The sequence shown here is derived from an EMBL/GenBank/DDBJ whole genome shotgun (WGS) entry which is preliminary data.</text>
</comment>
<feature type="domain" description="CorA-like transporter" evidence="2">
    <location>
        <begin position="11"/>
        <end position="312"/>
    </location>
</feature>
<proteinExistence type="predicted"/>
<feature type="transmembrane region" description="Helical" evidence="1">
    <location>
        <begin position="442"/>
        <end position="464"/>
    </location>
</feature>
<dbReference type="EMBL" id="CAJRGZ010000032">
    <property type="protein sequence ID" value="CAG5188069.1"/>
    <property type="molecule type" value="Genomic_DNA"/>
</dbReference>
<evidence type="ECO:0000259" key="2">
    <source>
        <dbReference type="Pfam" id="PF26616"/>
    </source>
</evidence>
<dbReference type="InterPro" id="IPR058257">
    <property type="entry name" value="CorA-like_dom"/>
</dbReference>
<keyword evidence="1" id="KW-1133">Transmembrane helix</keyword>
<organism evidence="3 4">
    <name type="scientific">Alternaria atra</name>
    <dbReference type="NCBI Taxonomy" id="119953"/>
    <lineage>
        <taxon>Eukaryota</taxon>
        <taxon>Fungi</taxon>
        <taxon>Dikarya</taxon>
        <taxon>Ascomycota</taxon>
        <taxon>Pezizomycotina</taxon>
        <taxon>Dothideomycetes</taxon>
        <taxon>Pleosporomycetidae</taxon>
        <taxon>Pleosporales</taxon>
        <taxon>Pleosporineae</taxon>
        <taxon>Pleosporaceae</taxon>
        <taxon>Alternaria</taxon>
        <taxon>Alternaria sect. Ulocladioides</taxon>
    </lineage>
</organism>
<dbReference type="Proteomes" id="UP000676310">
    <property type="component" value="Unassembled WGS sequence"/>
</dbReference>
<accession>A0A8J2ICA5</accession>
<dbReference type="GeneID" id="67012179"/>
<name>A0A8J2ICA5_9PLEO</name>
<keyword evidence="1" id="KW-0472">Membrane</keyword>
<evidence type="ECO:0000256" key="1">
    <source>
        <dbReference type="SAM" id="Phobius"/>
    </source>
</evidence>
<keyword evidence="1" id="KW-0812">Transmembrane</keyword>
<dbReference type="OrthoDB" id="5396681at2759"/>
<reference evidence="3" key="1">
    <citation type="submission" date="2021-05" db="EMBL/GenBank/DDBJ databases">
        <authorList>
            <person name="Stam R."/>
        </authorList>
    </citation>
    <scope>NUCLEOTIDE SEQUENCE</scope>
    <source>
        <strain evidence="3">CS162</strain>
    </source>
</reference>
<gene>
    <name evidence="3" type="ORF">ALTATR162_LOCUS11860</name>
</gene>